<evidence type="ECO:0000256" key="5">
    <source>
        <dbReference type="RuleBase" id="RU004168"/>
    </source>
</evidence>
<evidence type="ECO:0000256" key="4">
    <source>
        <dbReference type="PROSITE-ProRule" id="PRU00520"/>
    </source>
</evidence>
<evidence type="ECO:0000256" key="2">
    <source>
        <dbReference type="ARBA" id="ARBA00012150"/>
    </source>
</evidence>
<dbReference type="InterPro" id="IPR001792">
    <property type="entry name" value="Acylphosphatase-like_dom"/>
</dbReference>
<dbReference type="InterPro" id="IPR017968">
    <property type="entry name" value="Acylphosphatase_CS"/>
</dbReference>
<name>A0A1G7C2V9_9PROT</name>
<reference evidence="7 8" key="1">
    <citation type="submission" date="2016-10" db="EMBL/GenBank/DDBJ databases">
        <authorList>
            <person name="de Groot N.N."/>
        </authorList>
    </citation>
    <scope>NUCLEOTIDE SEQUENCE [LARGE SCALE GENOMIC DNA]</scope>
    <source>
        <strain evidence="7 8">CGMCC 1.9109</strain>
    </source>
</reference>
<evidence type="ECO:0000259" key="6">
    <source>
        <dbReference type="PROSITE" id="PS51160"/>
    </source>
</evidence>
<evidence type="ECO:0000313" key="8">
    <source>
        <dbReference type="Proteomes" id="UP000183685"/>
    </source>
</evidence>
<keyword evidence="4" id="KW-0378">Hydrolase</keyword>
<dbReference type="PRINTS" id="PR00112">
    <property type="entry name" value="ACYLPHPHTASE"/>
</dbReference>
<gene>
    <name evidence="7" type="ORF">SAMN04488071_2617</name>
</gene>
<accession>A0A1G7C2V9</accession>
<sequence>MSDATKWIAVRARIYGKVQGVWYRGWTEEEARRLGLHGWVRNRLDGTVEALFYGHAEDVNLMLELCLNGPPAADVERVEKEPAQGMVPHRFEVKPTV</sequence>
<dbReference type="PANTHER" id="PTHR47268:SF4">
    <property type="entry name" value="ACYLPHOSPHATASE"/>
    <property type="match status" value="1"/>
</dbReference>
<dbReference type="Proteomes" id="UP000183685">
    <property type="component" value="Unassembled WGS sequence"/>
</dbReference>
<feature type="active site" evidence="4">
    <location>
        <position position="42"/>
    </location>
</feature>
<keyword evidence="8" id="KW-1185">Reference proteome</keyword>
<evidence type="ECO:0000313" key="7">
    <source>
        <dbReference type="EMBL" id="SDE33100.1"/>
    </source>
</evidence>
<organism evidence="7 8">
    <name type="scientific">Kordiimonas lacus</name>
    <dbReference type="NCBI Taxonomy" id="637679"/>
    <lineage>
        <taxon>Bacteria</taxon>
        <taxon>Pseudomonadati</taxon>
        <taxon>Pseudomonadota</taxon>
        <taxon>Alphaproteobacteria</taxon>
        <taxon>Kordiimonadales</taxon>
        <taxon>Kordiimonadaceae</taxon>
        <taxon>Kordiimonas</taxon>
    </lineage>
</organism>
<dbReference type="EC" id="3.6.1.7" evidence="2 4"/>
<dbReference type="SUPFAM" id="SSF54975">
    <property type="entry name" value="Acylphosphatase/BLUF domain-like"/>
    <property type="match status" value="1"/>
</dbReference>
<comment type="similarity">
    <text evidence="1 5">Belongs to the acylphosphatase family.</text>
</comment>
<dbReference type="PANTHER" id="PTHR47268">
    <property type="entry name" value="ACYLPHOSPHATASE"/>
    <property type="match status" value="1"/>
</dbReference>
<proteinExistence type="inferred from homology"/>
<dbReference type="EMBL" id="FNAK01000006">
    <property type="protein sequence ID" value="SDE33100.1"/>
    <property type="molecule type" value="Genomic_DNA"/>
</dbReference>
<dbReference type="Gene3D" id="3.30.70.100">
    <property type="match status" value="1"/>
</dbReference>
<protein>
    <recommendedName>
        <fullName evidence="2 4">acylphosphatase</fullName>
        <ecNumber evidence="2 4">3.6.1.7</ecNumber>
    </recommendedName>
</protein>
<dbReference type="PROSITE" id="PS00151">
    <property type="entry name" value="ACYLPHOSPHATASE_2"/>
    <property type="match status" value="1"/>
</dbReference>
<evidence type="ECO:0000256" key="3">
    <source>
        <dbReference type="ARBA" id="ARBA00047645"/>
    </source>
</evidence>
<dbReference type="STRING" id="637679.GCA_001550055_03305"/>
<dbReference type="Pfam" id="PF00708">
    <property type="entry name" value="Acylphosphatase"/>
    <property type="match status" value="1"/>
</dbReference>
<dbReference type="InterPro" id="IPR020456">
    <property type="entry name" value="Acylphosphatase"/>
</dbReference>
<comment type="catalytic activity">
    <reaction evidence="3 4">
        <text>an acyl phosphate + H2O = a carboxylate + phosphate + H(+)</text>
        <dbReference type="Rhea" id="RHEA:14965"/>
        <dbReference type="ChEBI" id="CHEBI:15377"/>
        <dbReference type="ChEBI" id="CHEBI:15378"/>
        <dbReference type="ChEBI" id="CHEBI:29067"/>
        <dbReference type="ChEBI" id="CHEBI:43474"/>
        <dbReference type="ChEBI" id="CHEBI:59918"/>
        <dbReference type="EC" id="3.6.1.7"/>
    </reaction>
</comment>
<dbReference type="GO" id="GO:0003998">
    <property type="term" value="F:acylphosphatase activity"/>
    <property type="evidence" value="ECO:0007669"/>
    <property type="project" value="UniProtKB-EC"/>
</dbReference>
<dbReference type="AlphaFoldDB" id="A0A1G7C2V9"/>
<dbReference type="InterPro" id="IPR036046">
    <property type="entry name" value="Acylphosphatase-like_dom_sf"/>
</dbReference>
<dbReference type="OrthoDB" id="5295388at2"/>
<dbReference type="PROSITE" id="PS51160">
    <property type="entry name" value="ACYLPHOSPHATASE_3"/>
    <property type="match status" value="1"/>
</dbReference>
<feature type="active site" evidence="4">
    <location>
        <position position="24"/>
    </location>
</feature>
<dbReference type="RefSeq" id="WP_068307035.1">
    <property type="nucleotide sequence ID" value="NZ_FNAK01000006.1"/>
</dbReference>
<evidence type="ECO:0000256" key="1">
    <source>
        <dbReference type="ARBA" id="ARBA00005614"/>
    </source>
</evidence>
<feature type="domain" description="Acylphosphatase-like" evidence="6">
    <location>
        <begin position="9"/>
        <end position="95"/>
    </location>
</feature>